<evidence type="ECO:0008006" key="3">
    <source>
        <dbReference type="Google" id="ProtNLM"/>
    </source>
</evidence>
<dbReference type="EMBL" id="JBHSBA010000015">
    <property type="protein sequence ID" value="MFC4128768.1"/>
    <property type="molecule type" value="Genomic_DNA"/>
</dbReference>
<sequence length="82" mass="9221">MISTLTGFFSDALVERYDELVQRMENHPKDRHVLAAAIHGNADVLLTFNLKDFAVRPVGAGFPELLHPDDSSSTCWIWLPAR</sequence>
<dbReference type="RefSeq" id="WP_378554552.1">
    <property type="nucleotide sequence ID" value="NZ_JBHSBA010000015.1"/>
</dbReference>
<accession>A0ABV8LE47</accession>
<dbReference type="Proteomes" id="UP001595767">
    <property type="component" value="Unassembled WGS sequence"/>
</dbReference>
<protein>
    <recommendedName>
        <fullName evidence="3">PIN domain-containing protein</fullName>
    </recommendedName>
</protein>
<gene>
    <name evidence="1" type="ORF">ACFOW8_27935</name>
</gene>
<keyword evidence="2" id="KW-1185">Reference proteome</keyword>
<comment type="caution">
    <text evidence="1">The sequence shown here is derived from an EMBL/GenBank/DDBJ whole genome shotgun (WGS) entry which is preliminary data.</text>
</comment>
<proteinExistence type="predicted"/>
<dbReference type="InterPro" id="IPR029060">
    <property type="entry name" value="PIN-like_dom_sf"/>
</dbReference>
<evidence type="ECO:0000313" key="1">
    <source>
        <dbReference type="EMBL" id="MFC4128768.1"/>
    </source>
</evidence>
<evidence type="ECO:0000313" key="2">
    <source>
        <dbReference type="Proteomes" id="UP001595767"/>
    </source>
</evidence>
<organism evidence="1 2">
    <name type="scientific">Nocardia rhizosphaerae</name>
    <dbReference type="NCBI Taxonomy" id="1691571"/>
    <lineage>
        <taxon>Bacteria</taxon>
        <taxon>Bacillati</taxon>
        <taxon>Actinomycetota</taxon>
        <taxon>Actinomycetes</taxon>
        <taxon>Mycobacteriales</taxon>
        <taxon>Nocardiaceae</taxon>
        <taxon>Nocardia</taxon>
    </lineage>
</organism>
<reference evidence="2" key="1">
    <citation type="journal article" date="2019" name="Int. J. Syst. Evol. Microbiol.">
        <title>The Global Catalogue of Microorganisms (GCM) 10K type strain sequencing project: providing services to taxonomists for standard genome sequencing and annotation.</title>
        <authorList>
            <consortium name="The Broad Institute Genomics Platform"/>
            <consortium name="The Broad Institute Genome Sequencing Center for Infectious Disease"/>
            <person name="Wu L."/>
            <person name="Ma J."/>
        </authorList>
    </citation>
    <scope>NUCLEOTIDE SEQUENCE [LARGE SCALE GENOMIC DNA]</scope>
    <source>
        <strain evidence="2">CGMCC 4.7204</strain>
    </source>
</reference>
<name>A0ABV8LE47_9NOCA</name>
<dbReference type="SUPFAM" id="SSF88723">
    <property type="entry name" value="PIN domain-like"/>
    <property type="match status" value="1"/>
</dbReference>